<keyword evidence="2" id="KW-0472">Membrane</keyword>
<comment type="similarity">
    <text evidence="1 2">Belongs to the outer membrane factor (OMF) (TC 1.B.17) family.</text>
</comment>
<dbReference type="InterPro" id="IPR028351">
    <property type="entry name" value="CyaE"/>
</dbReference>
<evidence type="ECO:0000313" key="5">
    <source>
        <dbReference type="EMBL" id="SHO65637.1"/>
    </source>
</evidence>
<keyword evidence="6" id="KW-1185">Reference proteome</keyword>
<dbReference type="STRING" id="1123029.SAMN02745172_02282"/>
<dbReference type="AlphaFoldDB" id="A0A1M7ZL84"/>
<evidence type="ECO:0000313" key="6">
    <source>
        <dbReference type="Proteomes" id="UP000186406"/>
    </source>
</evidence>
<gene>
    <name evidence="5" type="ORF">SAMN02745172_02282</name>
</gene>
<dbReference type="RefSeq" id="WP_084564505.1">
    <property type="nucleotide sequence ID" value="NZ_FRXO01000004.1"/>
</dbReference>
<dbReference type="Gene3D" id="1.20.1600.10">
    <property type="entry name" value="Outer membrane efflux proteins (OEP)"/>
    <property type="match status" value="1"/>
</dbReference>
<evidence type="ECO:0000256" key="3">
    <source>
        <dbReference type="SAM" id="MobiDB-lite"/>
    </source>
</evidence>
<dbReference type="Proteomes" id="UP000186406">
    <property type="component" value="Unassembled WGS sequence"/>
</dbReference>
<feature type="signal peptide" evidence="4">
    <location>
        <begin position="1"/>
        <end position="25"/>
    </location>
</feature>
<evidence type="ECO:0000256" key="4">
    <source>
        <dbReference type="SAM" id="SignalP"/>
    </source>
</evidence>
<proteinExistence type="inferred from homology"/>
<dbReference type="GO" id="GO:0031640">
    <property type="term" value="P:killing of cells of another organism"/>
    <property type="evidence" value="ECO:0007669"/>
    <property type="project" value="UniProtKB-KW"/>
</dbReference>
<dbReference type="PIRSF" id="PIRSF001892">
    <property type="entry name" value="CyaE"/>
    <property type="match status" value="1"/>
</dbReference>
<keyword evidence="2" id="KW-0354">Hemolysis</keyword>
<dbReference type="InterPro" id="IPR010131">
    <property type="entry name" value="MdtP/NodT-like"/>
</dbReference>
<reference evidence="5 6" key="1">
    <citation type="submission" date="2016-12" db="EMBL/GenBank/DDBJ databases">
        <authorList>
            <person name="Song W.-J."/>
            <person name="Kurnit D.M."/>
        </authorList>
    </citation>
    <scope>NUCLEOTIDE SEQUENCE [LARGE SCALE GENOMIC DNA]</scope>
    <source>
        <strain evidence="5 6">DSM 19599</strain>
    </source>
</reference>
<dbReference type="PANTHER" id="PTHR30203:SF29">
    <property type="entry name" value="PROTEIN CYAE"/>
    <property type="match status" value="1"/>
</dbReference>
<dbReference type="EMBL" id="FRXO01000004">
    <property type="protein sequence ID" value="SHO65637.1"/>
    <property type="molecule type" value="Genomic_DNA"/>
</dbReference>
<name>A0A1M7ZL84_9HYPH</name>
<dbReference type="PANTHER" id="PTHR30203">
    <property type="entry name" value="OUTER MEMBRANE CATION EFFLUX PROTEIN"/>
    <property type="match status" value="1"/>
</dbReference>
<dbReference type="InterPro" id="IPR003423">
    <property type="entry name" value="OMP_efflux"/>
</dbReference>
<keyword evidence="2" id="KW-0998">Cell outer membrane</keyword>
<organism evidence="5 6">
    <name type="scientific">Pseudoxanthobacter soli DSM 19599</name>
    <dbReference type="NCBI Taxonomy" id="1123029"/>
    <lineage>
        <taxon>Bacteria</taxon>
        <taxon>Pseudomonadati</taxon>
        <taxon>Pseudomonadota</taxon>
        <taxon>Alphaproteobacteria</taxon>
        <taxon>Hyphomicrobiales</taxon>
        <taxon>Segnochrobactraceae</taxon>
        <taxon>Pseudoxanthobacter</taxon>
    </lineage>
</organism>
<dbReference type="SUPFAM" id="SSF56954">
    <property type="entry name" value="Outer membrane efflux proteins (OEP)"/>
    <property type="match status" value="1"/>
</dbReference>
<comment type="subcellular location">
    <subcellularLocation>
        <location evidence="2">Cell outer membrane</location>
        <topology evidence="2">Peripheral membrane protein</topology>
    </subcellularLocation>
</comment>
<protein>
    <recommendedName>
        <fullName evidence="2">Protein CyaE</fullName>
    </recommendedName>
</protein>
<evidence type="ECO:0000256" key="2">
    <source>
        <dbReference type="PIRNR" id="PIRNR001892"/>
    </source>
</evidence>
<dbReference type="PROSITE" id="PS51257">
    <property type="entry name" value="PROKAR_LIPOPROTEIN"/>
    <property type="match status" value="1"/>
</dbReference>
<feature type="region of interest" description="Disordered" evidence="3">
    <location>
        <begin position="27"/>
        <end position="67"/>
    </location>
</feature>
<evidence type="ECO:0000256" key="1">
    <source>
        <dbReference type="ARBA" id="ARBA00007613"/>
    </source>
</evidence>
<keyword evidence="2" id="KW-0813">Transport</keyword>
<accession>A0A1M7ZL84</accession>
<keyword evidence="2" id="KW-0204">Cytolysis</keyword>
<feature type="compositionally biased region" description="Polar residues" evidence="3">
    <location>
        <begin position="41"/>
        <end position="53"/>
    </location>
</feature>
<dbReference type="Pfam" id="PF02321">
    <property type="entry name" value="OEP"/>
    <property type="match status" value="2"/>
</dbReference>
<dbReference type="GO" id="GO:0015562">
    <property type="term" value="F:efflux transmembrane transporter activity"/>
    <property type="evidence" value="ECO:0007669"/>
    <property type="project" value="InterPro"/>
</dbReference>
<dbReference type="GO" id="GO:0009279">
    <property type="term" value="C:cell outer membrane"/>
    <property type="evidence" value="ECO:0007669"/>
    <property type="project" value="UniProtKB-SubCell"/>
</dbReference>
<sequence length="523" mass="54182">MRPRLHALLASGGLTLALAACASNAANMTSSGPDKPWAPNGNEQGLWSAQSRPATAVPKTANGAPDFGIPTNPALAEMPPTPDIDLARTYTLPELIDIAQRNNPDTRAAWERARQAALAVGMVEATYLPLITANVIGGQQQTQTPLPLPVGTQRYFNTTSSGVSPSIALQWLVFDFGQRAAVADAAKQGAIAANVLFNGEHQKLIFDVSRTYYSYGAAVTRSRIARQALGNSIAIRAAAEDRMSRGLATTVEVAQARQAVAQAELRRVLAEGEERDAYQALIAAMGITATLPLKIATAEKRRLPDAVNLPLDSMIQLALSRRPDVAASYSAVKAGKAGIKAAEAEFLPKVFVAGAVASAQGNFNATGLPTIGQQATGMGVLVGATVPLYDAGLRAAQLKQAKSRAAAAESDFRRTQTLAVTEIVGASNTLRTALQSYKAASALVSAASITYDAALEAYRNGVGTVTAATAADSDLIDARQAQADAHAAALIAASNLAFVVGAMTSAEGGPALPPSSAPQPLRP</sequence>
<keyword evidence="4" id="KW-0732">Signal</keyword>
<feature type="chain" id="PRO_5012590894" description="Protein CyaE" evidence="4">
    <location>
        <begin position="26"/>
        <end position="523"/>
    </location>
</feature>
<comment type="function">
    <text evidence="2">CyaE is necessary for transport of calmodulin-sensitive adenylate cyclase-hemolysin (cyclolysin).</text>
</comment>